<protein>
    <submittedName>
        <fullName evidence="1">Uncharacterized protein</fullName>
    </submittedName>
</protein>
<evidence type="ECO:0000313" key="1">
    <source>
        <dbReference type="EMBL" id="KAF7405369.1"/>
    </source>
</evidence>
<proteinExistence type="predicted"/>
<accession>A0A836UW56</accession>
<reference evidence="1" key="1">
    <citation type="journal article" date="2020" name="G3 (Bethesda)">
        <title>High-Quality Assemblies for Three Invasive Social Wasps from the &lt;i&gt;Vespula&lt;/i&gt; Genus.</title>
        <authorList>
            <person name="Harrop T.W.R."/>
            <person name="Guhlin J."/>
            <person name="McLaughlin G.M."/>
            <person name="Permina E."/>
            <person name="Stockwell P."/>
            <person name="Gilligan J."/>
            <person name="Le Lec M.F."/>
            <person name="Gruber M.A.M."/>
            <person name="Quinn O."/>
            <person name="Lovegrove M."/>
            <person name="Duncan E.J."/>
            <person name="Remnant E.J."/>
            <person name="Van Eeckhoven J."/>
            <person name="Graham B."/>
            <person name="Knapp R.A."/>
            <person name="Langford K.W."/>
            <person name="Kronenberg Z."/>
            <person name="Press M.O."/>
            <person name="Eacker S.M."/>
            <person name="Wilson-Rankin E.E."/>
            <person name="Purcell J."/>
            <person name="Lester P.J."/>
            <person name="Dearden P.K."/>
        </authorList>
    </citation>
    <scope>NUCLEOTIDE SEQUENCE</scope>
    <source>
        <strain evidence="1">Marl-1</strain>
    </source>
</reference>
<comment type="caution">
    <text evidence="1">The sequence shown here is derived from an EMBL/GenBank/DDBJ whole genome shotgun (WGS) entry which is preliminary data.</text>
</comment>
<dbReference type="AlphaFoldDB" id="A0A836UW56"/>
<sequence>MIMRTANNEKGYNTTCRLYAIPRDNSISHTHSYSYPRAYIRIYYPSCLINVCPRAWVLVESHNPTMYLSPR</sequence>
<gene>
    <name evidence="1" type="ORF">HZH66_004275</name>
</gene>
<name>A0A836UW56_VESVU</name>
<evidence type="ECO:0000313" key="2">
    <source>
        <dbReference type="Proteomes" id="UP000614350"/>
    </source>
</evidence>
<organism evidence="1 2">
    <name type="scientific">Vespula vulgaris</name>
    <name type="common">Yellow jacket</name>
    <name type="synonym">Wasp</name>
    <dbReference type="NCBI Taxonomy" id="7454"/>
    <lineage>
        <taxon>Eukaryota</taxon>
        <taxon>Metazoa</taxon>
        <taxon>Ecdysozoa</taxon>
        <taxon>Arthropoda</taxon>
        <taxon>Hexapoda</taxon>
        <taxon>Insecta</taxon>
        <taxon>Pterygota</taxon>
        <taxon>Neoptera</taxon>
        <taxon>Endopterygota</taxon>
        <taxon>Hymenoptera</taxon>
        <taxon>Apocrita</taxon>
        <taxon>Aculeata</taxon>
        <taxon>Vespoidea</taxon>
        <taxon>Vespidae</taxon>
        <taxon>Vespinae</taxon>
        <taxon>Vespula</taxon>
    </lineage>
</organism>
<dbReference type="EMBL" id="JACSEA010000003">
    <property type="protein sequence ID" value="KAF7405369.1"/>
    <property type="molecule type" value="Genomic_DNA"/>
</dbReference>
<keyword evidence="2" id="KW-1185">Reference proteome</keyword>
<dbReference type="Proteomes" id="UP000614350">
    <property type="component" value="Unassembled WGS sequence"/>
</dbReference>